<organism evidence="9 10">
    <name type="scientific">Metabacillus herbersteinensis</name>
    <dbReference type="NCBI Taxonomy" id="283816"/>
    <lineage>
        <taxon>Bacteria</taxon>
        <taxon>Bacillati</taxon>
        <taxon>Bacillota</taxon>
        <taxon>Bacilli</taxon>
        <taxon>Bacillales</taxon>
        <taxon>Bacillaceae</taxon>
        <taxon>Metabacillus</taxon>
    </lineage>
</organism>
<evidence type="ECO:0000256" key="7">
    <source>
        <dbReference type="SAM" id="Phobius"/>
    </source>
</evidence>
<feature type="transmembrane region" description="Helical" evidence="7">
    <location>
        <begin position="249"/>
        <end position="268"/>
    </location>
</feature>
<keyword evidence="10" id="KW-1185">Reference proteome</keyword>
<gene>
    <name evidence="9" type="ORF">ACFFIX_17080</name>
</gene>
<feature type="transmembrane region" description="Helical" evidence="7">
    <location>
        <begin position="99"/>
        <end position="118"/>
    </location>
</feature>
<keyword evidence="5 7" id="KW-1133">Transmembrane helix</keyword>
<keyword evidence="6 7" id="KW-0472">Membrane</keyword>
<feature type="transmembrane region" description="Helical" evidence="7">
    <location>
        <begin position="184"/>
        <end position="203"/>
    </location>
</feature>
<dbReference type="PANTHER" id="PTHR32322">
    <property type="entry name" value="INNER MEMBRANE TRANSPORTER"/>
    <property type="match status" value="1"/>
</dbReference>
<feature type="domain" description="EamA" evidence="8">
    <location>
        <begin position="153"/>
        <end position="289"/>
    </location>
</feature>
<feature type="domain" description="EamA" evidence="8">
    <location>
        <begin position="10"/>
        <end position="141"/>
    </location>
</feature>
<evidence type="ECO:0000313" key="9">
    <source>
        <dbReference type="EMBL" id="MFC0273133.1"/>
    </source>
</evidence>
<reference evidence="9 10" key="1">
    <citation type="submission" date="2024-09" db="EMBL/GenBank/DDBJ databases">
        <authorList>
            <person name="Sun Q."/>
            <person name="Mori K."/>
        </authorList>
    </citation>
    <scope>NUCLEOTIDE SEQUENCE [LARGE SCALE GENOMIC DNA]</scope>
    <source>
        <strain evidence="9 10">CCM 7228</strain>
    </source>
</reference>
<protein>
    <submittedName>
        <fullName evidence="9">DMT family transporter</fullName>
    </submittedName>
</protein>
<accession>A0ABV6GI42</accession>
<keyword evidence="4 7" id="KW-0812">Transmembrane</keyword>
<dbReference type="SUPFAM" id="SSF103481">
    <property type="entry name" value="Multidrug resistance efflux transporter EmrE"/>
    <property type="match status" value="2"/>
</dbReference>
<feature type="transmembrane region" description="Helical" evidence="7">
    <location>
        <begin position="37"/>
        <end position="57"/>
    </location>
</feature>
<dbReference type="RefSeq" id="WP_378936134.1">
    <property type="nucleotide sequence ID" value="NZ_JBHLVO010000016.1"/>
</dbReference>
<feature type="transmembrane region" description="Helical" evidence="7">
    <location>
        <begin position="149"/>
        <end position="172"/>
    </location>
</feature>
<feature type="transmembrane region" description="Helical" evidence="7">
    <location>
        <begin position="69"/>
        <end position="87"/>
    </location>
</feature>
<dbReference type="Pfam" id="PF00892">
    <property type="entry name" value="EamA"/>
    <property type="match status" value="2"/>
</dbReference>
<sequence length="316" mass="34285">MENTNKKHIYIILFLIMIVWGFNVIATKMLVTSFLPVTMTAFRIFIAGVSVFIILFFLKQIRLPSKKEFQYIILGGLLGVVGHHYYLSVGLSETTASNGGLILGLIPLITTILSIFLLNAKVTLIRFLGIVLGLVGVSIIVFNNRGIGGGISIGDLHIFLSALFQGASFIVIKKAAKTLDPRLLTGYMLVLGSVFLFILSLFLEPEGLKSMTTGSVSIWAIFFASAIIATALGHMIYNAAVGKVGAAEASIFINLNPFFALIGAAIFLNEVITLTQILGFILILIGVIFGSGAFEEMLRANRRKRENIEMSNSSSV</sequence>
<dbReference type="EMBL" id="JBHLVO010000016">
    <property type="protein sequence ID" value="MFC0273133.1"/>
    <property type="molecule type" value="Genomic_DNA"/>
</dbReference>
<dbReference type="InterPro" id="IPR050638">
    <property type="entry name" value="AA-Vitamin_Transporters"/>
</dbReference>
<feature type="transmembrane region" description="Helical" evidence="7">
    <location>
        <begin position="125"/>
        <end position="143"/>
    </location>
</feature>
<evidence type="ECO:0000256" key="2">
    <source>
        <dbReference type="ARBA" id="ARBA00007362"/>
    </source>
</evidence>
<evidence type="ECO:0000313" key="10">
    <source>
        <dbReference type="Proteomes" id="UP001589854"/>
    </source>
</evidence>
<feature type="transmembrane region" description="Helical" evidence="7">
    <location>
        <begin position="274"/>
        <end position="294"/>
    </location>
</feature>
<comment type="similarity">
    <text evidence="2">Belongs to the EamA transporter family.</text>
</comment>
<name>A0ABV6GI42_9BACI</name>
<feature type="transmembrane region" description="Helical" evidence="7">
    <location>
        <begin position="215"/>
        <end position="237"/>
    </location>
</feature>
<comment type="caution">
    <text evidence="9">The sequence shown here is derived from an EMBL/GenBank/DDBJ whole genome shotgun (WGS) entry which is preliminary data.</text>
</comment>
<keyword evidence="3" id="KW-1003">Cell membrane</keyword>
<dbReference type="InterPro" id="IPR037185">
    <property type="entry name" value="EmrE-like"/>
</dbReference>
<evidence type="ECO:0000256" key="4">
    <source>
        <dbReference type="ARBA" id="ARBA00022692"/>
    </source>
</evidence>
<feature type="transmembrane region" description="Helical" evidence="7">
    <location>
        <begin position="9"/>
        <end position="31"/>
    </location>
</feature>
<evidence type="ECO:0000256" key="5">
    <source>
        <dbReference type="ARBA" id="ARBA00022989"/>
    </source>
</evidence>
<evidence type="ECO:0000256" key="1">
    <source>
        <dbReference type="ARBA" id="ARBA00004651"/>
    </source>
</evidence>
<evidence type="ECO:0000256" key="3">
    <source>
        <dbReference type="ARBA" id="ARBA00022475"/>
    </source>
</evidence>
<dbReference type="Proteomes" id="UP001589854">
    <property type="component" value="Unassembled WGS sequence"/>
</dbReference>
<evidence type="ECO:0000256" key="6">
    <source>
        <dbReference type="ARBA" id="ARBA00023136"/>
    </source>
</evidence>
<comment type="subcellular location">
    <subcellularLocation>
        <location evidence="1">Cell membrane</location>
        <topology evidence="1">Multi-pass membrane protein</topology>
    </subcellularLocation>
</comment>
<evidence type="ECO:0000259" key="8">
    <source>
        <dbReference type="Pfam" id="PF00892"/>
    </source>
</evidence>
<dbReference type="InterPro" id="IPR000620">
    <property type="entry name" value="EamA_dom"/>
</dbReference>
<dbReference type="PANTHER" id="PTHR32322:SF18">
    <property type="entry name" value="S-ADENOSYLMETHIONINE_S-ADENOSYLHOMOCYSTEINE TRANSPORTER"/>
    <property type="match status" value="1"/>
</dbReference>
<proteinExistence type="inferred from homology"/>